<sequence>MDNIPLTEANPHLTYSDFLGAAASGLCAVHCAITPLLFAAKPMLQHAADEHGHVHGSPLWSAFDYIFLLLSFVAVYYSARHTNHRGLKWALWTSWGVFAVGILFEAFHLPYGHWLMYSGSIALVIGHLVNYRNCQNDNGIKCQ</sequence>
<feature type="transmembrane region" description="Helical" evidence="1">
    <location>
        <begin position="89"/>
        <end position="108"/>
    </location>
</feature>
<feature type="transmembrane region" description="Helical" evidence="1">
    <location>
        <begin position="59"/>
        <end position="77"/>
    </location>
</feature>
<dbReference type="OrthoDB" id="1274419at2"/>
<organism evidence="2 3">
    <name type="scientific">Neolewinella agarilytica</name>
    <dbReference type="NCBI Taxonomy" id="478744"/>
    <lineage>
        <taxon>Bacteria</taxon>
        <taxon>Pseudomonadati</taxon>
        <taxon>Bacteroidota</taxon>
        <taxon>Saprospiria</taxon>
        <taxon>Saprospirales</taxon>
        <taxon>Lewinellaceae</taxon>
        <taxon>Neolewinella</taxon>
    </lineage>
</organism>
<dbReference type="GO" id="GO:0016020">
    <property type="term" value="C:membrane"/>
    <property type="evidence" value="ECO:0007669"/>
    <property type="project" value="InterPro"/>
</dbReference>
<feature type="transmembrane region" description="Helical" evidence="1">
    <location>
        <begin position="18"/>
        <end position="39"/>
    </location>
</feature>
<keyword evidence="3" id="KW-1185">Reference proteome</keyword>
<dbReference type="EMBL" id="FOFB01000004">
    <property type="protein sequence ID" value="SEP97247.1"/>
    <property type="molecule type" value="Genomic_DNA"/>
</dbReference>
<dbReference type="InterPro" id="IPR004891">
    <property type="entry name" value="Mercury-R_MerC"/>
</dbReference>
<reference evidence="3" key="1">
    <citation type="submission" date="2016-10" db="EMBL/GenBank/DDBJ databases">
        <authorList>
            <person name="Varghese N."/>
            <person name="Submissions S."/>
        </authorList>
    </citation>
    <scope>NUCLEOTIDE SEQUENCE [LARGE SCALE GENOMIC DNA]</scope>
    <source>
        <strain evidence="3">DSM 24740</strain>
    </source>
</reference>
<dbReference type="AlphaFoldDB" id="A0A1H9C8E6"/>
<evidence type="ECO:0000313" key="3">
    <source>
        <dbReference type="Proteomes" id="UP000199021"/>
    </source>
</evidence>
<dbReference type="STRING" id="478744.SAMN05444359_10496"/>
<evidence type="ECO:0000256" key="1">
    <source>
        <dbReference type="SAM" id="Phobius"/>
    </source>
</evidence>
<proteinExistence type="predicted"/>
<feature type="transmembrane region" description="Helical" evidence="1">
    <location>
        <begin position="114"/>
        <end position="131"/>
    </location>
</feature>
<protein>
    <submittedName>
        <fullName evidence="2">MerC mercury resistance protein</fullName>
    </submittedName>
</protein>
<dbReference type="RefSeq" id="WP_090165955.1">
    <property type="nucleotide sequence ID" value="NZ_FOFB01000004.1"/>
</dbReference>
<keyword evidence="1" id="KW-1133">Transmembrane helix</keyword>
<dbReference type="Proteomes" id="UP000199021">
    <property type="component" value="Unassembled WGS sequence"/>
</dbReference>
<accession>A0A1H9C8E6</accession>
<gene>
    <name evidence="2" type="ORF">SAMN05444359_10496</name>
</gene>
<evidence type="ECO:0000313" key="2">
    <source>
        <dbReference type="EMBL" id="SEP97247.1"/>
    </source>
</evidence>
<keyword evidence="1" id="KW-0472">Membrane</keyword>
<dbReference type="InParanoid" id="A0A1H9C8E6"/>
<dbReference type="Pfam" id="PF03203">
    <property type="entry name" value="MerC"/>
    <property type="match status" value="1"/>
</dbReference>
<keyword evidence="1" id="KW-0812">Transmembrane</keyword>
<name>A0A1H9C8E6_9BACT</name>
<dbReference type="GO" id="GO:0015097">
    <property type="term" value="F:mercury ion transmembrane transporter activity"/>
    <property type="evidence" value="ECO:0007669"/>
    <property type="project" value="InterPro"/>
</dbReference>